<dbReference type="InterPro" id="IPR033734">
    <property type="entry name" value="Jacalin-like_lectin_dom_plant"/>
</dbReference>
<feature type="non-terminal residue" evidence="4">
    <location>
        <position position="1"/>
    </location>
</feature>
<dbReference type="InterPro" id="IPR001229">
    <property type="entry name" value="Jacalin-like_lectin_dom"/>
</dbReference>
<dbReference type="eggNOG" id="KOG4197">
    <property type="taxonomic scope" value="Eukaryota"/>
</dbReference>
<dbReference type="PROSITE" id="PS51752">
    <property type="entry name" value="JACALIN_LECTIN"/>
    <property type="match status" value="2"/>
</dbReference>
<dbReference type="AlphaFoldDB" id="V4V865"/>
<evidence type="ECO:0000313" key="4">
    <source>
        <dbReference type="EMBL" id="ESR48314.1"/>
    </source>
</evidence>
<comment type="similarity">
    <text evidence="1">Belongs to the jacalin lectin family.</text>
</comment>
<feature type="domain" description="Jacalin-type lectin" evidence="3">
    <location>
        <begin position="18"/>
        <end position="191"/>
    </location>
</feature>
<feature type="domain" description="Jacalin-type lectin" evidence="3">
    <location>
        <begin position="361"/>
        <end position="521"/>
    </location>
</feature>
<evidence type="ECO:0000256" key="1">
    <source>
        <dbReference type="ARBA" id="ARBA00006568"/>
    </source>
</evidence>
<dbReference type="EMBL" id="KI536799">
    <property type="protein sequence ID" value="ESR48314.1"/>
    <property type="molecule type" value="Genomic_DNA"/>
</dbReference>
<dbReference type="Gene3D" id="2.100.10.30">
    <property type="entry name" value="Jacalin-like lectin domain"/>
    <property type="match status" value="3"/>
</dbReference>
<evidence type="ECO:0000259" key="3">
    <source>
        <dbReference type="PROSITE" id="PS51752"/>
    </source>
</evidence>
<organism evidence="4 5">
    <name type="scientific">Citrus clementina</name>
    <name type="common">Clementine</name>
    <name type="synonym">Citrus deliciosa x Citrus sinensis</name>
    <dbReference type="NCBI Taxonomy" id="85681"/>
    <lineage>
        <taxon>Eukaryota</taxon>
        <taxon>Viridiplantae</taxon>
        <taxon>Streptophyta</taxon>
        <taxon>Embryophyta</taxon>
        <taxon>Tracheophyta</taxon>
        <taxon>Spermatophyta</taxon>
        <taxon>Magnoliopsida</taxon>
        <taxon>eudicotyledons</taxon>
        <taxon>Gunneridae</taxon>
        <taxon>Pentapetalae</taxon>
        <taxon>rosids</taxon>
        <taxon>malvids</taxon>
        <taxon>Sapindales</taxon>
        <taxon>Rutaceae</taxon>
        <taxon>Aurantioideae</taxon>
        <taxon>Citrus</taxon>
    </lineage>
</organism>
<keyword evidence="5" id="KW-1185">Reference proteome</keyword>
<dbReference type="GO" id="GO:0030246">
    <property type="term" value="F:carbohydrate binding"/>
    <property type="evidence" value="ECO:0007669"/>
    <property type="project" value="UniProtKB-KW"/>
</dbReference>
<sequence length="523" mass="57603">IFVPFTSSYERYEVEDDHVTVGPWGGQNGARWDDGVFSSVRQVVISYGAGIDSILIEYDKKGSSVWSDKHGGRGGFKTNKPLAAYKHARALQPFHMLLLRFATIVHQLKLQVKFNYPEEFLVSVGGYYGGIIDYGPVLVRSLVFESNKRKYGPFGLQQGTHFSLPMAGGMIAGFHGRSSWFLESIGVHLKPLLIQNPPINLSSASQNYVSNEIPEKSRGFEMATTREKQDSIYQPEILIHKSGYSGSAILRGTTTTVVKSVTFLTNRRMHGPSGAGDEQGIFFSNNGIIAGLPARKGRFIDSIGPHFIEEKPPIPRPLNDSFNNMNGRKISQPFSDSFNTNENDRRTSQVFPGMVKEPAAWFSSGPWGGNGGKLWDDGIFSGVKKIFLFKGEAIYSIQIEYDRNGLSVVSARHGGGVEGSSHTKIFISVNIISNSTHPMQIIFQYPLEVLTSFCGYYESLTGDEGANVIKSLTFFTNKGKYGPVGAESGTFFTSTKIEGKIVGFHGKSGCYLNAIGVHMQLHR</sequence>
<dbReference type="Proteomes" id="UP000030687">
    <property type="component" value="Unassembled WGS sequence"/>
</dbReference>
<evidence type="ECO:0000313" key="5">
    <source>
        <dbReference type="Proteomes" id="UP000030687"/>
    </source>
</evidence>
<dbReference type="Gramene" id="ESR48314">
    <property type="protein sequence ID" value="ESR48314"/>
    <property type="gene ID" value="CICLE_v10003362mg"/>
</dbReference>
<keyword evidence="2" id="KW-0430">Lectin</keyword>
<dbReference type="SMART" id="SM00915">
    <property type="entry name" value="Jacalin"/>
    <property type="match status" value="2"/>
</dbReference>
<gene>
    <name evidence="4" type="ORF">CICLE_v10003362mg</name>
</gene>
<dbReference type="InterPro" id="IPR036404">
    <property type="entry name" value="Jacalin-like_lectin_dom_sf"/>
</dbReference>
<dbReference type="CDD" id="cd09612">
    <property type="entry name" value="Jacalin"/>
    <property type="match status" value="2"/>
</dbReference>
<dbReference type="PANTHER" id="PTHR47293:SF74">
    <property type="entry name" value="JACALIN-TYPE LECTIN DOMAIN-CONTAINING PROTEIN"/>
    <property type="match status" value="1"/>
</dbReference>
<proteinExistence type="inferred from homology"/>
<protein>
    <recommendedName>
        <fullName evidence="3">Jacalin-type lectin domain-containing protein</fullName>
    </recommendedName>
</protein>
<reference evidence="4 5" key="1">
    <citation type="submission" date="2013-10" db="EMBL/GenBank/DDBJ databases">
        <authorList>
            <consortium name="International Citrus Genome Consortium"/>
            <person name="Jenkins J."/>
            <person name="Schmutz J."/>
            <person name="Prochnik S."/>
            <person name="Rokhsar D."/>
            <person name="Gmitter F."/>
            <person name="Ollitrault P."/>
            <person name="Machado M."/>
            <person name="Talon M."/>
            <person name="Wincker P."/>
            <person name="Jaillon O."/>
            <person name="Morgante M."/>
        </authorList>
    </citation>
    <scope>NUCLEOTIDE SEQUENCE</scope>
    <source>
        <strain evidence="5">cv. Clemenules</strain>
    </source>
</reference>
<dbReference type="SUPFAM" id="SSF51101">
    <property type="entry name" value="Mannose-binding lectins"/>
    <property type="match status" value="3"/>
</dbReference>
<dbReference type="OMA" id="INWQSIK"/>
<dbReference type="KEGG" id="cic:CICLE_v10003362mg"/>
<name>V4V865_CITCL</name>
<evidence type="ECO:0000256" key="2">
    <source>
        <dbReference type="ARBA" id="ARBA00022734"/>
    </source>
</evidence>
<dbReference type="Pfam" id="PF01419">
    <property type="entry name" value="Jacalin"/>
    <property type="match status" value="3"/>
</dbReference>
<accession>V4V865</accession>
<dbReference type="PANTHER" id="PTHR47293">
    <property type="entry name" value="JACALIN-RELATED LECTIN 3"/>
    <property type="match status" value="1"/>
</dbReference>
<dbReference type="InParanoid" id="V4V865"/>